<evidence type="ECO:0000313" key="2">
    <source>
        <dbReference type="Proteomes" id="UP001165960"/>
    </source>
</evidence>
<keyword evidence="2" id="KW-1185">Reference proteome</keyword>
<gene>
    <name evidence="1" type="ORF">DSO57_1017230</name>
</gene>
<evidence type="ECO:0000313" key="1">
    <source>
        <dbReference type="EMBL" id="KAJ9065657.1"/>
    </source>
</evidence>
<reference evidence="1" key="1">
    <citation type="submission" date="2022-04" db="EMBL/GenBank/DDBJ databases">
        <title>Genome of the entomopathogenic fungus Entomophthora muscae.</title>
        <authorList>
            <person name="Elya C."/>
            <person name="Lovett B.R."/>
            <person name="Lee E."/>
            <person name="Macias A.M."/>
            <person name="Hajek A.E."/>
            <person name="De Bivort B.L."/>
            <person name="Kasson M.T."/>
            <person name="De Fine Licht H.H."/>
            <person name="Stajich J.E."/>
        </authorList>
    </citation>
    <scope>NUCLEOTIDE SEQUENCE</scope>
    <source>
        <strain evidence="1">Berkeley</strain>
    </source>
</reference>
<sequence>MANCEIEALIGSEGKSVDIMACWQDDNKVLSHNIATLEAKLLKALSQEGNDNKSQGQDNSKLDWLDLEPSDLFLLLMLNMTTVSMGAVTKSLGVAYLCEIVLYAMNPEASFLQCSPEKVPASAEQRRWNTMLDISGMSCLEAGSGLPVC</sequence>
<protein>
    <submittedName>
        <fullName evidence="1">Uncharacterized protein</fullName>
    </submittedName>
</protein>
<accession>A0ACC2SU74</accession>
<name>A0ACC2SU74_9FUNG</name>
<dbReference type="Proteomes" id="UP001165960">
    <property type="component" value="Unassembled WGS sequence"/>
</dbReference>
<dbReference type="EMBL" id="QTSX02004332">
    <property type="protein sequence ID" value="KAJ9065657.1"/>
    <property type="molecule type" value="Genomic_DNA"/>
</dbReference>
<organism evidence="1 2">
    <name type="scientific">Entomophthora muscae</name>
    <dbReference type="NCBI Taxonomy" id="34485"/>
    <lineage>
        <taxon>Eukaryota</taxon>
        <taxon>Fungi</taxon>
        <taxon>Fungi incertae sedis</taxon>
        <taxon>Zoopagomycota</taxon>
        <taxon>Entomophthoromycotina</taxon>
        <taxon>Entomophthoromycetes</taxon>
        <taxon>Entomophthorales</taxon>
        <taxon>Entomophthoraceae</taxon>
        <taxon>Entomophthora</taxon>
    </lineage>
</organism>
<comment type="caution">
    <text evidence="1">The sequence shown here is derived from an EMBL/GenBank/DDBJ whole genome shotgun (WGS) entry which is preliminary data.</text>
</comment>
<proteinExistence type="predicted"/>